<feature type="domain" description="Acyl-ACP thioesterase N-terminal hotdog" evidence="12">
    <location>
        <begin position="7"/>
        <end position="58"/>
    </location>
</feature>
<evidence type="ECO:0000256" key="6">
    <source>
        <dbReference type="ARBA" id="ARBA00022801"/>
    </source>
</evidence>
<evidence type="ECO:0000256" key="1">
    <source>
        <dbReference type="ARBA" id="ARBA00004229"/>
    </source>
</evidence>
<keyword evidence="15" id="KW-1185">Reference proteome</keyword>
<dbReference type="PANTHER" id="PTHR31727">
    <property type="entry name" value="OLEOYL-ACYL CARRIER PROTEIN THIOESTERASE 1, CHLOROPLASTIC"/>
    <property type="match status" value="1"/>
</dbReference>
<keyword evidence="9 11" id="KW-0443">Lipid metabolism</keyword>
<dbReference type="EC" id="3.1.2.-" evidence="11"/>
<evidence type="ECO:0000256" key="3">
    <source>
        <dbReference type="ARBA" id="ARBA00022516"/>
    </source>
</evidence>
<proteinExistence type="inferred from homology"/>
<dbReference type="InterPro" id="IPR002864">
    <property type="entry name" value="Acyl-ACP_thioesterase_NHD"/>
</dbReference>
<reference evidence="14 15" key="1">
    <citation type="submission" date="2020-02" db="EMBL/GenBank/DDBJ databases">
        <authorList>
            <person name="Ma Q."/>
            <person name="Huang Y."/>
            <person name="Song X."/>
            <person name="Pei D."/>
        </authorList>
    </citation>
    <scope>NUCLEOTIDE SEQUENCE [LARGE SCALE GENOMIC DNA]</scope>
    <source>
        <strain evidence="14">Sxm20200214</strain>
        <tissue evidence="14">Leaf</tissue>
    </source>
</reference>
<dbReference type="PANTHER" id="PTHR31727:SF14">
    <property type="entry name" value="ACYL-[ACYL-CARRIER-PROTEIN] HYDROLASE"/>
    <property type="match status" value="1"/>
</dbReference>
<comment type="similarity">
    <text evidence="2 11">Belongs to the acyl-ACP thioesterase family.</text>
</comment>
<dbReference type="GO" id="GO:0009507">
    <property type="term" value="C:chloroplast"/>
    <property type="evidence" value="ECO:0007669"/>
    <property type="project" value="UniProtKB-SubCell"/>
</dbReference>
<dbReference type="Pfam" id="PF01643">
    <property type="entry name" value="Acyl-ACP_TE"/>
    <property type="match status" value="1"/>
</dbReference>
<evidence type="ECO:0000256" key="7">
    <source>
        <dbReference type="ARBA" id="ARBA00022832"/>
    </source>
</evidence>
<comment type="function">
    <text evidence="11">Plays an essential role in chain termination during de novo fatty acid synthesis.</text>
</comment>
<evidence type="ECO:0000256" key="5">
    <source>
        <dbReference type="ARBA" id="ARBA00022640"/>
    </source>
</evidence>
<keyword evidence="10 11" id="KW-0275">Fatty acid biosynthesis</keyword>
<keyword evidence="4 11" id="KW-0150">Chloroplast</keyword>
<comment type="subcellular location">
    <subcellularLocation>
        <location evidence="1 11">Plastid</location>
        <location evidence="1 11">Chloroplast</location>
    </subcellularLocation>
</comment>
<evidence type="ECO:0000259" key="12">
    <source>
        <dbReference type="Pfam" id="PF01643"/>
    </source>
</evidence>
<gene>
    <name evidence="14" type="ORF">Bca52824_027066</name>
</gene>
<keyword evidence="6 11" id="KW-0378">Hydrolase</keyword>
<dbReference type="SUPFAM" id="SSF54637">
    <property type="entry name" value="Thioesterase/thiol ester dehydrase-isomerase"/>
    <property type="match status" value="2"/>
</dbReference>
<dbReference type="GO" id="GO:0016297">
    <property type="term" value="F:fatty acyl-[ACP] hydrolase activity"/>
    <property type="evidence" value="ECO:0007669"/>
    <property type="project" value="InterPro"/>
</dbReference>
<evidence type="ECO:0000313" key="14">
    <source>
        <dbReference type="EMBL" id="KAG2307318.1"/>
    </source>
</evidence>
<dbReference type="GO" id="GO:0000036">
    <property type="term" value="F:acyl carrier activity"/>
    <property type="evidence" value="ECO:0007669"/>
    <property type="project" value="TreeGrafter"/>
</dbReference>
<dbReference type="EMBL" id="JAAMPC010000006">
    <property type="protein sequence ID" value="KAG2307318.1"/>
    <property type="molecule type" value="Genomic_DNA"/>
</dbReference>
<evidence type="ECO:0000259" key="13">
    <source>
        <dbReference type="Pfam" id="PF20791"/>
    </source>
</evidence>
<keyword evidence="8" id="KW-0809">Transit peptide</keyword>
<dbReference type="OrthoDB" id="776268at2759"/>
<accession>A0A8X7SJ72</accession>
<evidence type="ECO:0000313" key="15">
    <source>
        <dbReference type="Proteomes" id="UP000886595"/>
    </source>
</evidence>
<dbReference type="Pfam" id="PF20791">
    <property type="entry name" value="Acyl-ACP_TE_C"/>
    <property type="match status" value="1"/>
</dbReference>
<dbReference type="InterPro" id="IPR045023">
    <property type="entry name" value="FATA/B"/>
</dbReference>
<dbReference type="Gene3D" id="3.10.129.10">
    <property type="entry name" value="Hotdog Thioesterase"/>
    <property type="match status" value="1"/>
</dbReference>
<evidence type="ECO:0000256" key="11">
    <source>
        <dbReference type="RuleBase" id="RU363096"/>
    </source>
</evidence>
<organism evidence="14 15">
    <name type="scientific">Brassica carinata</name>
    <name type="common">Ethiopian mustard</name>
    <name type="synonym">Abyssinian cabbage</name>
    <dbReference type="NCBI Taxonomy" id="52824"/>
    <lineage>
        <taxon>Eukaryota</taxon>
        <taxon>Viridiplantae</taxon>
        <taxon>Streptophyta</taxon>
        <taxon>Embryophyta</taxon>
        <taxon>Tracheophyta</taxon>
        <taxon>Spermatophyta</taxon>
        <taxon>Magnoliopsida</taxon>
        <taxon>eudicotyledons</taxon>
        <taxon>Gunneridae</taxon>
        <taxon>Pentapetalae</taxon>
        <taxon>rosids</taxon>
        <taxon>malvids</taxon>
        <taxon>Brassicales</taxon>
        <taxon>Brassicaceae</taxon>
        <taxon>Brassiceae</taxon>
        <taxon>Brassica</taxon>
    </lineage>
</organism>
<dbReference type="InterPro" id="IPR029069">
    <property type="entry name" value="HotDog_dom_sf"/>
</dbReference>
<feature type="domain" description="Acyl-ACP thioesterase-like C-terminal" evidence="13">
    <location>
        <begin position="95"/>
        <end position="179"/>
    </location>
</feature>
<dbReference type="AlphaFoldDB" id="A0A8X7SJ72"/>
<dbReference type="Proteomes" id="UP000886595">
    <property type="component" value="Unassembled WGS sequence"/>
</dbReference>
<comment type="caution">
    <text evidence="14">The sequence shown here is derived from an EMBL/GenBank/DDBJ whole genome shotgun (WGS) entry which is preliminary data.</text>
</comment>
<keyword evidence="3 11" id="KW-0444">Lipid biosynthesis</keyword>
<keyword evidence="5 11" id="KW-0934">Plastid</keyword>
<keyword evidence="7 11" id="KW-0276">Fatty acid metabolism</keyword>
<name>A0A8X7SJ72_BRACI</name>
<evidence type="ECO:0000256" key="8">
    <source>
        <dbReference type="ARBA" id="ARBA00022946"/>
    </source>
</evidence>
<evidence type="ECO:0000256" key="2">
    <source>
        <dbReference type="ARBA" id="ARBA00006500"/>
    </source>
</evidence>
<evidence type="ECO:0000256" key="9">
    <source>
        <dbReference type="ARBA" id="ARBA00023098"/>
    </source>
</evidence>
<sequence length="230" mass="26171">MRLGGGMGDVVEIKTWCQSVGRIATRGDWILKDIANGEVTGRATSKWVMMNQDTRRYTNFLLMFEHLMFCPKEPRLAFPGEENNRSLKKIPKLEDLAKYSIIGLKPRRADLEMNHHVNNVTYIRWLLEVITLDYRRECQQDDVVDSLTTSKNGSATPGTQSHNDSQFLHLLRLSGDGQEINVGLPCGERSPPDTQSLSHFNNAMVFSLISLFHSTYRHKAPRIMATSSYI</sequence>
<protein>
    <recommendedName>
        <fullName evidence="11">Acyl-[acyl-carrier-protein] hydrolase</fullName>
        <ecNumber evidence="11">3.1.2.-</ecNumber>
    </recommendedName>
</protein>
<evidence type="ECO:0000256" key="10">
    <source>
        <dbReference type="ARBA" id="ARBA00023160"/>
    </source>
</evidence>
<dbReference type="InterPro" id="IPR049427">
    <property type="entry name" value="Acyl-ACP_TE_C"/>
</dbReference>
<evidence type="ECO:0000256" key="4">
    <source>
        <dbReference type="ARBA" id="ARBA00022528"/>
    </source>
</evidence>